<evidence type="ECO:0000313" key="12">
    <source>
        <dbReference type="Proteomes" id="UP001596004"/>
    </source>
</evidence>
<feature type="region of interest" description="Disordered" evidence="8">
    <location>
        <begin position="239"/>
        <end position="303"/>
    </location>
</feature>
<feature type="compositionally biased region" description="Low complexity" evidence="8">
    <location>
        <begin position="268"/>
        <end position="281"/>
    </location>
</feature>
<feature type="transmembrane region" description="Helical" evidence="9">
    <location>
        <begin position="34"/>
        <end position="52"/>
    </location>
</feature>
<organism evidence="11 12">
    <name type="scientific">Sphaerisporangium dianthi</name>
    <dbReference type="NCBI Taxonomy" id="1436120"/>
    <lineage>
        <taxon>Bacteria</taxon>
        <taxon>Bacillati</taxon>
        <taxon>Actinomycetota</taxon>
        <taxon>Actinomycetes</taxon>
        <taxon>Streptosporangiales</taxon>
        <taxon>Streptosporangiaceae</taxon>
        <taxon>Sphaerisporangium</taxon>
    </lineage>
</organism>
<dbReference type="InterPro" id="IPR050297">
    <property type="entry name" value="LipidA_mod_glycosyltrf_83"/>
</dbReference>
<evidence type="ECO:0000313" key="11">
    <source>
        <dbReference type="EMBL" id="MFC4537077.1"/>
    </source>
</evidence>
<dbReference type="Proteomes" id="UP001596004">
    <property type="component" value="Unassembled WGS sequence"/>
</dbReference>
<proteinExistence type="predicted"/>
<evidence type="ECO:0000259" key="10">
    <source>
        <dbReference type="Pfam" id="PF24878"/>
    </source>
</evidence>
<evidence type="ECO:0000256" key="5">
    <source>
        <dbReference type="ARBA" id="ARBA00022692"/>
    </source>
</evidence>
<keyword evidence="5 9" id="KW-0812">Transmembrane</keyword>
<evidence type="ECO:0000256" key="7">
    <source>
        <dbReference type="ARBA" id="ARBA00023136"/>
    </source>
</evidence>
<dbReference type="InterPro" id="IPR056785">
    <property type="entry name" value="YkcA/B-like_C"/>
</dbReference>
<keyword evidence="7 9" id="KW-0472">Membrane</keyword>
<feature type="transmembrane region" description="Helical" evidence="9">
    <location>
        <begin position="116"/>
        <end position="137"/>
    </location>
</feature>
<reference evidence="12" key="1">
    <citation type="journal article" date="2019" name="Int. J. Syst. Evol. Microbiol.">
        <title>The Global Catalogue of Microorganisms (GCM) 10K type strain sequencing project: providing services to taxonomists for standard genome sequencing and annotation.</title>
        <authorList>
            <consortium name="The Broad Institute Genomics Platform"/>
            <consortium name="The Broad Institute Genome Sequencing Center for Infectious Disease"/>
            <person name="Wu L."/>
            <person name="Ma J."/>
        </authorList>
    </citation>
    <scope>NUCLEOTIDE SEQUENCE [LARGE SCALE GENOMIC DNA]</scope>
    <source>
        <strain evidence="12">CGMCC 4.7132</strain>
    </source>
</reference>
<dbReference type="Pfam" id="PF24878">
    <property type="entry name" value="YkcB_C"/>
    <property type="match status" value="1"/>
</dbReference>
<feature type="compositionally biased region" description="Gly residues" evidence="8">
    <location>
        <begin position="282"/>
        <end position="303"/>
    </location>
</feature>
<keyword evidence="3" id="KW-0328">Glycosyltransferase</keyword>
<feature type="transmembrane region" description="Helical" evidence="9">
    <location>
        <begin position="90"/>
        <end position="110"/>
    </location>
</feature>
<keyword evidence="4 11" id="KW-0808">Transferase</keyword>
<dbReference type="PANTHER" id="PTHR33908:SF3">
    <property type="entry name" value="UNDECAPRENYL PHOSPHATE-ALPHA-4-AMINO-4-DEOXY-L-ARABINOSE ARABINOSYL TRANSFERASE"/>
    <property type="match status" value="1"/>
</dbReference>
<feature type="compositionally biased region" description="Gly residues" evidence="8">
    <location>
        <begin position="249"/>
        <end position="267"/>
    </location>
</feature>
<evidence type="ECO:0000256" key="1">
    <source>
        <dbReference type="ARBA" id="ARBA00004651"/>
    </source>
</evidence>
<evidence type="ECO:0000256" key="9">
    <source>
        <dbReference type="SAM" id="Phobius"/>
    </source>
</evidence>
<feature type="transmembrane region" description="Helical" evidence="9">
    <location>
        <begin position="149"/>
        <end position="169"/>
    </location>
</feature>
<dbReference type="EMBL" id="JBHSFP010000076">
    <property type="protein sequence ID" value="MFC4537077.1"/>
    <property type="molecule type" value="Genomic_DNA"/>
</dbReference>
<keyword evidence="2" id="KW-1003">Cell membrane</keyword>
<feature type="transmembrane region" description="Helical" evidence="9">
    <location>
        <begin position="207"/>
        <end position="228"/>
    </location>
</feature>
<dbReference type="PANTHER" id="PTHR33908">
    <property type="entry name" value="MANNOSYLTRANSFERASE YKCB-RELATED"/>
    <property type="match status" value="1"/>
</dbReference>
<keyword evidence="6 9" id="KW-1133">Transmembrane helix</keyword>
<evidence type="ECO:0000256" key="2">
    <source>
        <dbReference type="ARBA" id="ARBA00022475"/>
    </source>
</evidence>
<name>A0ABV9CXF6_9ACTN</name>
<sequence>GAGAFGAGGPGGGGGFGGAPGAGRLFNDVIGGQISWLIPFAVLALVSGLLLTGRRYGAVLAGAHADAAFPSARRPDATDPPSGRRSPARAALLLWGGWLAVHYIVFGFSAGTFHPYYTTAMAPAVAALTGLGGVLMWQARTQARTRALPWAWALPAGIAVTGAWAFVLLRRTPDWVPWLSYAVAGLCAVAAIGLATPRIGRRGRMRAAAIMLVIGLVGGLAGPAAYGLTPLASPVNGTNPTAGPAATGRFGGPGGPGGPGGTGGPTGVRGPIPGGQAADPGGQAGDPGAGPPAGTGIRQRGGPGGDVSAALISYLEDHQGGATWLAAVGDAHSASSIMLSTGGKPVIAMGGFTGGDPAMTVTELQRYVAEGRLKYVLLGGGMGGLGRGDGEVTTWVRSHGTVVDPAEYGGTDTARSLYALA</sequence>
<evidence type="ECO:0000256" key="3">
    <source>
        <dbReference type="ARBA" id="ARBA00022676"/>
    </source>
</evidence>
<accession>A0ABV9CXF6</accession>
<comment type="caution">
    <text evidence="11">The sequence shown here is derived from an EMBL/GenBank/DDBJ whole genome shotgun (WGS) entry which is preliminary data.</text>
</comment>
<evidence type="ECO:0000256" key="4">
    <source>
        <dbReference type="ARBA" id="ARBA00022679"/>
    </source>
</evidence>
<comment type="subcellular location">
    <subcellularLocation>
        <location evidence="1">Cell membrane</location>
        <topology evidence="1">Multi-pass membrane protein</topology>
    </subcellularLocation>
</comment>
<gene>
    <name evidence="11" type="ORF">ACFO60_40420</name>
</gene>
<keyword evidence="12" id="KW-1185">Reference proteome</keyword>
<dbReference type="GO" id="GO:0016740">
    <property type="term" value="F:transferase activity"/>
    <property type="evidence" value="ECO:0007669"/>
    <property type="project" value="UniProtKB-KW"/>
</dbReference>
<evidence type="ECO:0000256" key="8">
    <source>
        <dbReference type="SAM" id="MobiDB-lite"/>
    </source>
</evidence>
<feature type="transmembrane region" description="Helical" evidence="9">
    <location>
        <begin position="175"/>
        <end position="195"/>
    </location>
</feature>
<evidence type="ECO:0000256" key="6">
    <source>
        <dbReference type="ARBA" id="ARBA00022989"/>
    </source>
</evidence>
<feature type="non-terminal residue" evidence="11">
    <location>
        <position position="1"/>
    </location>
</feature>
<protein>
    <submittedName>
        <fullName evidence="11">Glycosyl transferase family 39</fullName>
    </submittedName>
</protein>
<feature type="domain" description="Putative mannosyltransferase YkcA/B-like C-terminal" evidence="10">
    <location>
        <begin position="311"/>
        <end position="399"/>
    </location>
</feature>